<comment type="caution">
    <text evidence="9">The sequence shown here is derived from an EMBL/GenBank/DDBJ whole genome shotgun (WGS) entry which is preliminary data.</text>
</comment>
<evidence type="ECO:0000256" key="5">
    <source>
        <dbReference type="PIRSR" id="PIRSR600246-1"/>
    </source>
</evidence>
<feature type="chain" id="PRO_5031005602" description="Isoaspartyl peptidase" evidence="8">
    <location>
        <begin position="20"/>
        <end position="359"/>
    </location>
</feature>
<protein>
    <recommendedName>
        <fullName evidence="4">Isoaspartyl peptidase</fullName>
    </recommendedName>
</protein>
<dbReference type="Proteomes" id="UP000545037">
    <property type="component" value="Unassembled WGS sequence"/>
</dbReference>
<feature type="signal peptide" evidence="8">
    <location>
        <begin position="1"/>
        <end position="19"/>
    </location>
</feature>
<evidence type="ECO:0000313" key="10">
    <source>
        <dbReference type="Proteomes" id="UP000545037"/>
    </source>
</evidence>
<keyword evidence="8" id="KW-0732">Signal</keyword>
<feature type="site" description="Cleavage; by autolysis" evidence="7">
    <location>
        <begin position="223"/>
        <end position="224"/>
    </location>
</feature>
<dbReference type="InterPro" id="IPR000246">
    <property type="entry name" value="Peptidase_T2"/>
</dbReference>
<feature type="binding site" evidence="6">
    <location>
        <begin position="252"/>
        <end position="255"/>
    </location>
    <ligand>
        <name>substrate</name>
    </ligand>
</feature>
<accession>A0A7W9CFZ5</accession>
<dbReference type="EMBL" id="JACHOR010000001">
    <property type="protein sequence ID" value="MBB5744738.1"/>
    <property type="molecule type" value="Genomic_DNA"/>
</dbReference>
<dbReference type="SUPFAM" id="SSF56235">
    <property type="entry name" value="N-terminal nucleophile aminohydrolases (Ntn hydrolases)"/>
    <property type="match status" value="1"/>
</dbReference>
<gene>
    <name evidence="9" type="ORF">GGR13_000310</name>
</gene>
<evidence type="ECO:0000256" key="8">
    <source>
        <dbReference type="SAM" id="SignalP"/>
    </source>
</evidence>
<dbReference type="PANTHER" id="PTHR10188:SF6">
    <property type="entry name" value="N(4)-(BETA-N-ACETYLGLUCOSAMINYL)-L-ASPARAGINASE"/>
    <property type="match status" value="1"/>
</dbReference>
<evidence type="ECO:0000256" key="4">
    <source>
        <dbReference type="ARBA" id="ARBA00069124"/>
    </source>
</evidence>
<evidence type="ECO:0000256" key="3">
    <source>
        <dbReference type="ARBA" id="ARBA00022813"/>
    </source>
</evidence>
<keyword evidence="1" id="KW-0645">Protease</keyword>
<evidence type="ECO:0000256" key="7">
    <source>
        <dbReference type="PIRSR" id="PIRSR600246-3"/>
    </source>
</evidence>
<evidence type="ECO:0000256" key="2">
    <source>
        <dbReference type="ARBA" id="ARBA00022801"/>
    </source>
</evidence>
<dbReference type="InterPro" id="IPR029055">
    <property type="entry name" value="Ntn_hydrolases_N"/>
</dbReference>
<feature type="active site" description="Nucleophile" evidence="5">
    <location>
        <position position="224"/>
    </location>
</feature>
<dbReference type="AlphaFoldDB" id="A0A7W9CFZ5"/>
<evidence type="ECO:0000256" key="1">
    <source>
        <dbReference type="ARBA" id="ARBA00022670"/>
    </source>
</evidence>
<evidence type="ECO:0000256" key="6">
    <source>
        <dbReference type="PIRSR" id="PIRSR600246-2"/>
    </source>
</evidence>
<dbReference type="GO" id="GO:0008233">
    <property type="term" value="F:peptidase activity"/>
    <property type="evidence" value="ECO:0007669"/>
    <property type="project" value="UniProtKB-KW"/>
</dbReference>
<feature type="binding site" evidence="6">
    <location>
        <begin position="276"/>
        <end position="279"/>
    </location>
    <ligand>
        <name>substrate</name>
    </ligand>
</feature>
<evidence type="ECO:0000313" key="9">
    <source>
        <dbReference type="EMBL" id="MBB5744738.1"/>
    </source>
</evidence>
<organism evidence="9 10">
    <name type="scientific">Brevundimonas variabilis</name>
    <dbReference type="NCBI Taxonomy" id="74312"/>
    <lineage>
        <taxon>Bacteria</taxon>
        <taxon>Pseudomonadati</taxon>
        <taxon>Pseudomonadota</taxon>
        <taxon>Alphaproteobacteria</taxon>
        <taxon>Caulobacterales</taxon>
        <taxon>Caulobacteraceae</taxon>
        <taxon>Brevundimonas</taxon>
    </lineage>
</organism>
<sequence length="359" mass="36476">MIVKSAPLIAAALALTALASPVLAKGAAPSVAPRWSFAIHGGAGVIERADLSPEQDAAYRAALTRALEAGSKVLADGGIALDAVQAAIEIMEDDPLFNAGRGAVFTAAGRNELDAAVMNGADRTAGAVAGLTRTRHPIAAARAVMEKSPHVMLIGEGAETFAASAGLEQVDPSFFFTERRWRGLEAALREQNLPIPARPAGAPGPQASVNRLPQPPLNERKFGTVGAVALDSAGNLAAGTSTGGMTAKRWGRVGDVPVIGAGTYASNADGCAVSATGSGEYFIRATVARDICMRTANGLSVQAAADAEIADVASIGGDGGVIVMGRDGRVAFSMNTSGMYRGRVAPGEPISVAIYGDEE</sequence>
<dbReference type="CDD" id="cd04701">
    <property type="entry name" value="Asparaginase_2"/>
    <property type="match status" value="1"/>
</dbReference>
<dbReference type="GO" id="GO:0006508">
    <property type="term" value="P:proteolysis"/>
    <property type="evidence" value="ECO:0007669"/>
    <property type="project" value="UniProtKB-KW"/>
</dbReference>
<dbReference type="Pfam" id="PF01112">
    <property type="entry name" value="Asparaginase_2"/>
    <property type="match status" value="1"/>
</dbReference>
<proteinExistence type="predicted"/>
<dbReference type="GO" id="GO:0016811">
    <property type="term" value="F:hydrolase activity, acting on carbon-nitrogen (but not peptide) bonds, in linear amides"/>
    <property type="evidence" value="ECO:0007669"/>
    <property type="project" value="UniProtKB-ARBA"/>
</dbReference>
<keyword evidence="3" id="KW-0068">Autocatalytic cleavage</keyword>
<dbReference type="PANTHER" id="PTHR10188">
    <property type="entry name" value="L-ASPARAGINASE"/>
    <property type="match status" value="1"/>
</dbReference>
<dbReference type="RefSeq" id="WP_183211701.1">
    <property type="nucleotide sequence ID" value="NZ_JACHOR010000001.1"/>
</dbReference>
<keyword evidence="2 9" id="KW-0378">Hydrolase</keyword>
<dbReference type="FunFam" id="3.60.20.30:FF:000001">
    <property type="entry name" value="Isoaspartyl peptidase/L-asparaginase"/>
    <property type="match status" value="1"/>
</dbReference>
<dbReference type="Gene3D" id="3.60.20.30">
    <property type="entry name" value="(Glycosyl)asparaginase"/>
    <property type="match status" value="1"/>
</dbReference>
<reference evidence="9 10" key="1">
    <citation type="submission" date="2020-08" db="EMBL/GenBank/DDBJ databases">
        <title>Genomic Encyclopedia of Type Strains, Phase IV (KMG-IV): sequencing the most valuable type-strain genomes for metagenomic binning, comparative biology and taxonomic classification.</title>
        <authorList>
            <person name="Goeker M."/>
        </authorList>
    </citation>
    <scope>NUCLEOTIDE SEQUENCE [LARGE SCALE GENOMIC DNA]</scope>
    <source>
        <strain evidence="9 10">DSM 4737</strain>
    </source>
</reference>
<name>A0A7W9CFZ5_9CAUL</name>
<keyword evidence="10" id="KW-1185">Reference proteome</keyword>